<dbReference type="EMBL" id="JBBPBM010000005">
    <property type="protein sequence ID" value="KAK8584292.1"/>
    <property type="molecule type" value="Genomic_DNA"/>
</dbReference>
<evidence type="ECO:0000313" key="2">
    <source>
        <dbReference type="Proteomes" id="UP001472677"/>
    </source>
</evidence>
<reference evidence="1 2" key="1">
    <citation type="journal article" date="2024" name="G3 (Bethesda)">
        <title>Genome assembly of Hibiscus sabdariffa L. provides insights into metabolisms of medicinal natural products.</title>
        <authorList>
            <person name="Kim T."/>
        </authorList>
    </citation>
    <scope>NUCLEOTIDE SEQUENCE [LARGE SCALE GENOMIC DNA]</scope>
    <source>
        <strain evidence="1">TK-2024</strain>
        <tissue evidence="1">Old leaves</tissue>
    </source>
</reference>
<protein>
    <submittedName>
        <fullName evidence="1">Uncharacterized protein</fullName>
    </submittedName>
</protein>
<proteinExistence type="predicted"/>
<evidence type="ECO:0000313" key="1">
    <source>
        <dbReference type="EMBL" id="KAK8584292.1"/>
    </source>
</evidence>
<organism evidence="1 2">
    <name type="scientific">Hibiscus sabdariffa</name>
    <name type="common">roselle</name>
    <dbReference type="NCBI Taxonomy" id="183260"/>
    <lineage>
        <taxon>Eukaryota</taxon>
        <taxon>Viridiplantae</taxon>
        <taxon>Streptophyta</taxon>
        <taxon>Embryophyta</taxon>
        <taxon>Tracheophyta</taxon>
        <taxon>Spermatophyta</taxon>
        <taxon>Magnoliopsida</taxon>
        <taxon>eudicotyledons</taxon>
        <taxon>Gunneridae</taxon>
        <taxon>Pentapetalae</taxon>
        <taxon>rosids</taxon>
        <taxon>malvids</taxon>
        <taxon>Malvales</taxon>
        <taxon>Malvaceae</taxon>
        <taxon>Malvoideae</taxon>
        <taxon>Hibiscus</taxon>
    </lineage>
</organism>
<keyword evidence="2" id="KW-1185">Reference proteome</keyword>
<gene>
    <name evidence="1" type="ORF">V6N12_068537</name>
</gene>
<comment type="caution">
    <text evidence="1">The sequence shown here is derived from an EMBL/GenBank/DDBJ whole genome shotgun (WGS) entry which is preliminary data.</text>
</comment>
<name>A0ABR2FQA2_9ROSI</name>
<dbReference type="Proteomes" id="UP001472677">
    <property type="component" value="Unassembled WGS sequence"/>
</dbReference>
<sequence length="191" mass="20637">MTSTESKISEVVEIVVGNLSFMVIVEEKGLTDHLNQPRVGTDNSRKLSEKLNHDIDSTSESSSKTSLSPLPVMEGSWQEVEDDGINAVLVGKEFSECYAVENCMGNSLGEEELMGMGLKVSQTSGVNVEINGCLKEGGVRNGPILEEKAHEVLEKRWAGVIEEIKGKTCGTDCMLNSSGLEAELNLLGHHT</sequence>
<accession>A0ABR2FQA2</accession>